<dbReference type="SUPFAM" id="SSF52172">
    <property type="entry name" value="CheY-like"/>
    <property type="match status" value="1"/>
</dbReference>
<dbReference type="InterPro" id="IPR000014">
    <property type="entry name" value="PAS"/>
</dbReference>
<dbReference type="Pfam" id="PF00072">
    <property type="entry name" value="Response_reg"/>
    <property type="match status" value="1"/>
</dbReference>
<dbReference type="PANTHER" id="PTHR45339">
    <property type="entry name" value="HYBRID SIGNAL TRANSDUCTION HISTIDINE KINASE J"/>
    <property type="match status" value="1"/>
</dbReference>
<dbReference type="GO" id="GO:0000160">
    <property type="term" value="P:phosphorelay signal transduction system"/>
    <property type="evidence" value="ECO:0007669"/>
    <property type="project" value="UniProtKB-KW"/>
</dbReference>
<dbReference type="InterPro" id="IPR001789">
    <property type="entry name" value="Sig_transdc_resp-reg_receiver"/>
</dbReference>
<evidence type="ECO:0000256" key="3">
    <source>
        <dbReference type="PROSITE-ProRule" id="PRU00169"/>
    </source>
</evidence>
<feature type="domain" description="Response regulatory" evidence="4">
    <location>
        <begin position="168"/>
        <end position="286"/>
    </location>
</feature>
<dbReference type="SUPFAM" id="SSF55785">
    <property type="entry name" value="PYP-like sensor domain (PAS domain)"/>
    <property type="match status" value="1"/>
</dbReference>
<evidence type="ECO:0000259" key="5">
    <source>
        <dbReference type="PROSITE" id="PS50113"/>
    </source>
</evidence>
<keyword evidence="7" id="KW-1185">Reference proteome</keyword>
<sequence length="299" mass="34299">MSSMHEKGNTENIDVIHQHYMDIINAVPDIVYWVDVNCTLMGCNNNFITLLGMQKIRDFKGTPYEQMKRFGHWSEQRIESFKLDDMKVVFSGEPRKNVEEPPVVNEHGETFYFRSNRVPMYDENKNVIGMVVTLTDVSFIKKLEMRNAPDPQEKKQSEESFKNGRLPSILMIEDNLIAQNVEKALLNALNCHVDIAESGDKALKLFDPGKYDLVLMDIGLEDTSGYVVAKQLRNLEKDTLHHVPIIALTGYQADIVKYDCEQYFMEGAITKPLTCEQAEQIIKHYVYNQDVPVDGLKSI</sequence>
<dbReference type="KEGG" id="lant:TUM19329_01330"/>
<dbReference type="Gene3D" id="3.30.450.20">
    <property type="entry name" value="PAS domain"/>
    <property type="match status" value="1"/>
</dbReference>
<dbReference type="PANTHER" id="PTHR45339:SF1">
    <property type="entry name" value="HYBRID SIGNAL TRANSDUCTION HISTIDINE KINASE J"/>
    <property type="match status" value="1"/>
</dbReference>
<keyword evidence="2" id="KW-0902">Two-component regulatory system</keyword>
<dbReference type="SMART" id="SM00448">
    <property type="entry name" value="REC"/>
    <property type="match status" value="1"/>
</dbReference>
<keyword evidence="6" id="KW-0808">Transferase</keyword>
<feature type="domain" description="PAC" evidence="5">
    <location>
        <begin position="97"/>
        <end position="149"/>
    </location>
</feature>
<keyword evidence="1 3" id="KW-0597">Phosphoprotein</keyword>
<gene>
    <name evidence="6" type="ORF">TUM19329_01330</name>
</gene>
<evidence type="ECO:0000256" key="1">
    <source>
        <dbReference type="ARBA" id="ARBA00022553"/>
    </source>
</evidence>
<dbReference type="Proteomes" id="UP000502894">
    <property type="component" value="Chromosome"/>
</dbReference>
<name>A0A6F8T181_9GAMM</name>
<reference evidence="6" key="1">
    <citation type="journal article" date="2020" name="Microbiol. Resour. Announc.">
        <title>Complete Genome Sequence of Novel Psychrotolerant Legionella Strain TUM19329, Isolated from Antarctic Lake Sediment.</title>
        <authorList>
            <person name="Shimada S."/>
            <person name="Nakai R."/>
            <person name="Aoki K."/>
            <person name="Shimoeda N."/>
            <person name="Ohno G."/>
            <person name="Miyazaki Y."/>
            <person name="Kudoh S."/>
            <person name="Imura S."/>
            <person name="Watanabe K."/>
            <person name="Ishii Y."/>
            <person name="Tateda K."/>
        </authorList>
    </citation>
    <scope>NUCLEOTIDE SEQUENCE [LARGE SCALE GENOMIC DNA]</scope>
    <source>
        <strain evidence="6">TUM19329</strain>
    </source>
</reference>
<dbReference type="RefSeq" id="WP_173235594.1">
    <property type="nucleotide sequence ID" value="NZ_AP022839.1"/>
</dbReference>
<dbReference type="EMBL" id="AP022839">
    <property type="protein sequence ID" value="BCA93772.1"/>
    <property type="molecule type" value="Genomic_DNA"/>
</dbReference>
<dbReference type="InterPro" id="IPR011006">
    <property type="entry name" value="CheY-like_superfamily"/>
</dbReference>
<dbReference type="PROSITE" id="PS50110">
    <property type="entry name" value="RESPONSE_REGULATORY"/>
    <property type="match status" value="1"/>
</dbReference>
<evidence type="ECO:0000256" key="2">
    <source>
        <dbReference type="ARBA" id="ARBA00023012"/>
    </source>
</evidence>
<evidence type="ECO:0000313" key="7">
    <source>
        <dbReference type="Proteomes" id="UP000502894"/>
    </source>
</evidence>
<protein>
    <submittedName>
        <fullName evidence="6">Histidine kinase</fullName>
    </submittedName>
</protein>
<dbReference type="InterPro" id="IPR035965">
    <property type="entry name" value="PAS-like_dom_sf"/>
</dbReference>
<organism evidence="6 7">
    <name type="scientific">Legionella antarctica</name>
    <dbReference type="NCBI Taxonomy" id="2708020"/>
    <lineage>
        <taxon>Bacteria</taxon>
        <taxon>Pseudomonadati</taxon>
        <taxon>Pseudomonadota</taxon>
        <taxon>Gammaproteobacteria</taxon>
        <taxon>Legionellales</taxon>
        <taxon>Legionellaceae</taxon>
        <taxon>Legionella</taxon>
    </lineage>
</organism>
<dbReference type="InterPro" id="IPR000700">
    <property type="entry name" value="PAS-assoc_C"/>
</dbReference>
<keyword evidence="6" id="KW-0418">Kinase</keyword>
<proteinExistence type="predicted"/>
<dbReference type="PROSITE" id="PS50113">
    <property type="entry name" value="PAC"/>
    <property type="match status" value="1"/>
</dbReference>
<dbReference type="Pfam" id="PF13426">
    <property type="entry name" value="PAS_9"/>
    <property type="match status" value="1"/>
</dbReference>
<accession>A0A6F8T181</accession>
<dbReference type="Gene3D" id="3.40.50.2300">
    <property type="match status" value="1"/>
</dbReference>
<evidence type="ECO:0000259" key="4">
    <source>
        <dbReference type="PROSITE" id="PS50110"/>
    </source>
</evidence>
<feature type="modified residue" description="4-aspartylphosphate" evidence="3">
    <location>
        <position position="217"/>
    </location>
</feature>
<dbReference type="AlphaFoldDB" id="A0A6F8T181"/>
<dbReference type="GO" id="GO:0016301">
    <property type="term" value="F:kinase activity"/>
    <property type="evidence" value="ECO:0007669"/>
    <property type="project" value="UniProtKB-KW"/>
</dbReference>
<dbReference type="CDD" id="cd17546">
    <property type="entry name" value="REC_hyHK_CKI1_RcsC-like"/>
    <property type="match status" value="1"/>
</dbReference>
<evidence type="ECO:0000313" key="6">
    <source>
        <dbReference type="EMBL" id="BCA93772.1"/>
    </source>
</evidence>